<evidence type="ECO:0008006" key="3">
    <source>
        <dbReference type="Google" id="ProtNLM"/>
    </source>
</evidence>
<accession>A0A3D8LA37</accession>
<evidence type="ECO:0000313" key="2">
    <source>
        <dbReference type="Proteomes" id="UP000256708"/>
    </source>
</evidence>
<dbReference type="AlphaFoldDB" id="A0A3D8LA37"/>
<keyword evidence="2" id="KW-1185">Reference proteome</keyword>
<name>A0A3D8LA37_9BACT</name>
<gene>
    <name evidence="1" type="ORF">DXT99_15765</name>
</gene>
<reference evidence="2" key="1">
    <citation type="submission" date="2018-08" db="EMBL/GenBank/DDBJ databases">
        <authorList>
            <person name="Liu Z.-W."/>
            <person name="Du Z.-J."/>
        </authorList>
    </citation>
    <scope>NUCLEOTIDE SEQUENCE [LARGE SCALE GENOMIC DNA]</scope>
    <source>
        <strain evidence="2">H4X</strain>
    </source>
</reference>
<protein>
    <recommendedName>
        <fullName evidence="3">STAS domain-containing protein</fullName>
    </recommendedName>
</protein>
<dbReference type="EMBL" id="QRGR01000017">
    <property type="protein sequence ID" value="RDV14247.1"/>
    <property type="molecule type" value="Genomic_DNA"/>
</dbReference>
<dbReference type="Gene3D" id="3.30.750.24">
    <property type="entry name" value="STAS domain"/>
    <property type="match status" value="1"/>
</dbReference>
<dbReference type="Proteomes" id="UP000256708">
    <property type="component" value="Unassembled WGS sequence"/>
</dbReference>
<organism evidence="1 2">
    <name type="scientific">Pontibacter diazotrophicus</name>
    <dbReference type="NCBI Taxonomy" id="1400979"/>
    <lineage>
        <taxon>Bacteria</taxon>
        <taxon>Pseudomonadati</taxon>
        <taxon>Bacteroidota</taxon>
        <taxon>Cytophagia</taxon>
        <taxon>Cytophagales</taxon>
        <taxon>Hymenobacteraceae</taxon>
        <taxon>Pontibacter</taxon>
    </lineage>
</organism>
<dbReference type="SUPFAM" id="SSF52091">
    <property type="entry name" value="SpoIIaa-like"/>
    <property type="match status" value="1"/>
</dbReference>
<proteinExistence type="predicted"/>
<dbReference type="InterPro" id="IPR036513">
    <property type="entry name" value="STAS_dom_sf"/>
</dbReference>
<sequence>MSARVDIHPLKGTKMKITHKKYDGHSLIIVQGIVDKSTDSAINEIILNTPAQEKSLLWIDCSDIKQIIRVNKSLSDFINYLLHLKNEGVQVLLYGLDNNTKRMLKLLKLDKSFGQAATLDDAYLTLSHTLTDASPRQNSVQQVEAFHIPAKATADGNKAVS</sequence>
<comment type="caution">
    <text evidence="1">The sequence shown here is derived from an EMBL/GenBank/DDBJ whole genome shotgun (WGS) entry which is preliminary data.</text>
</comment>
<evidence type="ECO:0000313" key="1">
    <source>
        <dbReference type="EMBL" id="RDV14247.1"/>
    </source>
</evidence>